<dbReference type="Gene3D" id="1.25.40.20">
    <property type="entry name" value="Ankyrin repeat-containing domain"/>
    <property type="match status" value="2"/>
</dbReference>
<dbReference type="SUPFAM" id="SSF48403">
    <property type="entry name" value="Ankyrin repeat"/>
    <property type="match status" value="1"/>
</dbReference>
<dbReference type="Proteomes" id="UP001190700">
    <property type="component" value="Unassembled WGS sequence"/>
</dbReference>
<evidence type="ECO:0000256" key="2">
    <source>
        <dbReference type="ARBA" id="ARBA00023043"/>
    </source>
</evidence>
<dbReference type="Pfam" id="PF00023">
    <property type="entry name" value="Ank"/>
    <property type="match status" value="1"/>
</dbReference>
<dbReference type="Pfam" id="PF12796">
    <property type="entry name" value="Ank_2"/>
    <property type="match status" value="1"/>
</dbReference>
<dbReference type="PROSITE" id="PS50297">
    <property type="entry name" value="ANK_REP_REGION"/>
    <property type="match status" value="3"/>
</dbReference>
<proteinExistence type="predicted"/>
<accession>A0AAE0GE21</accession>
<evidence type="ECO:0000256" key="3">
    <source>
        <dbReference type="PROSITE-ProRule" id="PRU00023"/>
    </source>
</evidence>
<feature type="repeat" description="ANK" evidence="3">
    <location>
        <begin position="346"/>
        <end position="378"/>
    </location>
</feature>
<evidence type="ECO:0000313" key="4">
    <source>
        <dbReference type="EMBL" id="KAK3276343.1"/>
    </source>
</evidence>
<dbReference type="InterPro" id="IPR036770">
    <property type="entry name" value="Ankyrin_rpt-contain_sf"/>
</dbReference>
<organism evidence="4 5">
    <name type="scientific">Cymbomonas tetramitiformis</name>
    <dbReference type="NCBI Taxonomy" id="36881"/>
    <lineage>
        <taxon>Eukaryota</taxon>
        <taxon>Viridiplantae</taxon>
        <taxon>Chlorophyta</taxon>
        <taxon>Pyramimonadophyceae</taxon>
        <taxon>Pyramimonadales</taxon>
        <taxon>Pyramimonadaceae</taxon>
        <taxon>Cymbomonas</taxon>
    </lineage>
</organism>
<sequence length="463" mass="49450">MAMISYNDATCSASPVETVDVYINPEQCIVVDGGENYYIRCNDDLSTTLTYYSDDTCSDSAQISQYALVCNADCPDLDSGSDNDSDSCADTCANEPTTCDEYTAMTSAGGCASSCSEEYLQPYRDALGCSGDIVCDGYTSDEYCDCGGDCSAHASDWCSCSAAQTCCASSSPSSEITTLAPTMTAHVASVEFMSTLAISVSEASTDIFQDAYKQAVADAAGILEYYVRIINIQAGSKRRRVILQGADTTEITTEALFVNSVSDAEAFASSSSDTLSIDTGTDSYTAAVGTKTVVLPPSPPSPPPAPIVSSNVWQAAKMGSLYEVKHWVQTGADVNGRYEDGVHHKEGSTALREATWAGWYEVVEYLLDNGAHVNTKDADKFAPTHYAAKRGNEGVLKLLLSRGGRVNARNKKNETPLHLAADTGRLSVVKMLLAEKKIDVNSKNYVSLIRAYFLPSEGLAWTV</sequence>
<evidence type="ECO:0000313" key="5">
    <source>
        <dbReference type="Proteomes" id="UP001190700"/>
    </source>
</evidence>
<keyword evidence="2 3" id="KW-0040">ANK repeat</keyword>
<keyword evidence="1" id="KW-0677">Repeat</keyword>
<dbReference type="SMART" id="SM00248">
    <property type="entry name" value="ANK"/>
    <property type="match status" value="3"/>
</dbReference>
<comment type="caution">
    <text evidence="4">The sequence shown here is derived from an EMBL/GenBank/DDBJ whole genome shotgun (WGS) entry which is preliminary data.</text>
</comment>
<dbReference type="InterPro" id="IPR002110">
    <property type="entry name" value="Ankyrin_rpt"/>
</dbReference>
<evidence type="ECO:0000256" key="1">
    <source>
        <dbReference type="ARBA" id="ARBA00022737"/>
    </source>
</evidence>
<protein>
    <submittedName>
        <fullName evidence="4">Uncharacterized protein</fullName>
    </submittedName>
</protein>
<name>A0AAE0GE21_9CHLO</name>
<dbReference type="EMBL" id="LGRX02006598">
    <property type="protein sequence ID" value="KAK3276343.1"/>
    <property type="molecule type" value="Genomic_DNA"/>
</dbReference>
<feature type="repeat" description="ANK" evidence="3">
    <location>
        <begin position="379"/>
        <end position="411"/>
    </location>
</feature>
<gene>
    <name evidence="4" type="ORF">CYMTET_15574</name>
</gene>
<dbReference type="PROSITE" id="PS50088">
    <property type="entry name" value="ANK_REPEAT"/>
    <property type="match status" value="3"/>
</dbReference>
<dbReference type="PANTHER" id="PTHR24171:SF9">
    <property type="entry name" value="ANKYRIN REPEAT DOMAIN-CONTAINING PROTEIN 39"/>
    <property type="match status" value="1"/>
</dbReference>
<feature type="repeat" description="ANK" evidence="3">
    <location>
        <begin position="412"/>
        <end position="445"/>
    </location>
</feature>
<dbReference type="AlphaFoldDB" id="A0AAE0GE21"/>
<keyword evidence="5" id="KW-1185">Reference proteome</keyword>
<reference evidence="4 5" key="1">
    <citation type="journal article" date="2015" name="Genome Biol. Evol.">
        <title>Comparative Genomics of a Bacterivorous Green Alga Reveals Evolutionary Causalities and Consequences of Phago-Mixotrophic Mode of Nutrition.</title>
        <authorList>
            <person name="Burns J.A."/>
            <person name="Paasch A."/>
            <person name="Narechania A."/>
            <person name="Kim E."/>
        </authorList>
    </citation>
    <scope>NUCLEOTIDE SEQUENCE [LARGE SCALE GENOMIC DNA]</scope>
    <source>
        <strain evidence="4 5">PLY_AMNH</strain>
    </source>
</reference>
<dbReference type="PANTHER" id="PTHR24171">
    <property type="entry name" value="ANKYRIN REPEAT DOMAIN-CONTAINING PROTEIN 39-RELATED"/>
    <property type="match status" value="1"/>
</dbReference>